<organism evidence="1 2">
    <name type="scientific">Pigmentiphaga aceris</name>
    <dbReference type="NCBI Taxonomy" id="1940612"/>
    <lineage>
        <taxon>Bacteria</taxon>
        <taxon>Pseudomonadati</taxon>
        <taxon>Pseudomonadota</taxon>
        <taxon>Betaproteobacteria</taxon>
        <taxon>Burkholderiales</taxon>
        <taxon>Alcaligenaceae</taxon>
        <taxon>Pigmentiphaga</taxon>
    </lineage>
</organism>
<protein>
    <recommendedName>
        <fullName evidence="3">IS256 family transposase</fullName>
    </recommendedName>
</protein>
<sequence length="66" mass="7338">MATKKKLPPRELPKLPPELVDQFVNGPMTVDAVQHLSMAFKKALIKRMLGAGLGLHLRYPPSEHPP</sequence>
<dbReference type="RefSeq" id="WP_148817926.1">
    <property type="nucleotide sequence ID" value="NZ_CP043046.1"/>
</dbReference>
<keyword evidence="2" id="KW-1185">Reference proteome</keyword>
<evidence type="ECO:0000313" key="2">
    <source>
        <dbReference type="Proteomes" id="UP000325161"/>
    </source>
</evidence>
<dbReference type="AlphaFoldDB" id="A0A5C0B2E3"/>
<accession>A0A5C0B2E3</accession>
<reference evidence="1 2" key="1">
    <citation type="submission" date="2019-08" db="EMBL/GenBank/DDBJ databases">
        <title>Amphibian skin-associated Pigmentiphaga: genome sequence and occurrence across geography and hosts.</title>
        <authorList>
            <person name="Bletz M.C."/>
            <person name="Bunk B."/>
            <person name="Sproeer C."/>
            <person name="Biwer P."/>
            <person name="Reiter S."/>
            <person name="Rabemananjara F.C.E."/>
            <person name="Schulz S."/>
            <person name="Overmann J."/>
            <person name="Vences M."/>
        </authorList>
    </citation>
    <scope>NUCLEOTIDE SEQUENCE [LARGE SCALE GENOMIC DNA]</scope>
    <source>
        <strain evidence="1 2">Mada1488</strain>
    </source>
</reference>
<dbReference type="EMBL" id="CP043046">
    <property type="protein sequence ID" value="QEI08455.1"/>
    <property type="molecule type" value="Genomic_DNA"/>
</dbReference>
<gene>
    <name evidence="1" type="ORF">FXN63_23415</name>
</gene>
<evidence type="ECO:0000313" key="1">
    <source>
        <dbReference type="EMBL" id="QEI08455.1"/>
    </source>
</evidence>
<dbReference type="OrthoDB" id="165209at2"/>
<evidence type="ECO:0008006" key="3">
    <source>
        <dbReference type="Google" id="ProtNLM"/>
    </source>
</evidence>
<dbReference type="KEGG" id="pacr:FXN63_23415"/>
<proteinExistence type="predicted"/>
<dbReference type="Proteomes" id="UP000325161">
    <property type="component" value="Chromosome"/>
</dbReference>
<name>A0A5C0B2E3_9BURK</name>